<feature type="transmembrane region" description="Helical" evidence="2">
    <location>
        <begin position="179"/>
        <end position="199"/>
    </location>
</feature>
<evidence type="ECO:0000256" key="1">
    <source>
        <dbReference type="SAM" id="MobiDB-lite"/>
    </source>
</evidence>
<keyword evidence="2" id="KW-1133">Transmembrane helix</keyword>
<reference evidence="4" key="1">
    <citation type="submission" date="2017-01" db="EMBL/GenBank/DDBJ databases">
        <title>Comparative genomics of anhydrobiosis in the tardigrade Hypsibius dujardini.</title>
        <authorList>
            <person name="Yoshida Y."/>
            <person name="Koutsovoulos G."/>
            <person name="Laetsch D."/>
            <person name="Stevens L."/>
            <person name="Kumar S."/>
            <person name="Horikawa D."/>
            <person name="Ishino K."/>
            <person name="Komine S."/>
            <person name="Tomita M."/>
            <person name="Blaxter M."/>
            <person name="Arakawa K."/>
        </authorList>
    </citation>
    <scope>NUCLEOTIDE SEQUENCE [LARGE SCALE GENOMIC DNA]</scope>
    <source>
        <strain evidence="4">Z151</strain>
    </source>
</reference>
<evidence type="ECO:0008006" key="5">
    <source>
        <dbReference type="Google" id="ProtNLM"/>
    </source>
</evidence>
<accession>A0A1W0WRH0</accession>
<name>A0A1W0WRH0_HYPEX</name>
<keyword evidence="2" id="KW-0472">Membrane</keyword>
<evidence type="ECO:0000313" key="3">
    <source>
        <dbReference type="EMBL" id="OQV17805.1"/>
    </source>
</evidence>
<feature type="transmembrane region" description="Helical" evidence="2">
    <location>
        <begin position="378"/>
        <end position="400"/>
    </location>
</feature>
<feature type="transmembrane region" description="Helical" evidence="2">
    <location>
        <begin position="234"/>
        <end position="257"/>
    </location>
</feature>
<dbReference type="PANTHER" id="PTHR38337">
    <property type="entry name" value="AGAP010540-PA"/>
    <property type="match status" value="1"/>
</dbReference>
<proteinExistence type="predicted"/>
<keyword evidence="2" id="KW-0812">Transmembrane</keyword>
<dbReference type="Proteomes" id="UP000192578">
    <property type="component" value="Unassembled WGS sequence"/>
</dbReference>
<dbReference type="AlphaFoldDB" id="A0A1W0WRH0"/>
<evidence type="ECO:0000313" key="4">
    <source>
        <dbReference type="Proteomes" id="UP000192578"/>
    </source>
</evidence>
<feature type="transmembrane region" description="Helical" evidence="2">
    <location>
        <begin position="350"/>
        <end position="372"/>
    </location>
</feature>
<organism evidence="3 4">
    <name type="scientific">Hypsibius exemplaris</name>
    <name type="common">Freshwater tardigrade</name>
    <dbReference type="NCBI Taxonomy" id="2072580"/>
    <lineage>
        <taxon>Eukaryota</taxon>
        <taxon>Metazoa</taxon>
        <taxon>Ecdysozoa</taxon>
        <taxon>Tardigrada</taxon>
        <taxon>Eutardigrada</taxon>
        <taxon>Parachela</taxon>
        <taxon>Hypsibioidea</taxon>
        <taxon>Hypsibiidae</taxon>
        <taxon>Hypsibius</taxon>
    </lineage>
</organism>
<feature type="transmembrane region" description="Helical" evidence="2">
    <location>
        <begin position="277"/>
        <end position="300"/>
    </location>
</feature>
<keyword evidence="4" id="KW-1185">Reference proteome</keyword>
<feature type="transmembrane region" description="Helical" evidence="2">
    <location>
        <begin position="453"/>
        <end position="481"/>
    </location>
</feature>
<protein>
    <recommendedName>
        <fullName evidence="5">Gustatory receptor</fullName>
    </recommendedName>
</protein>
<evidence type="ECO:0000256" key="2">
    <source>
        <dbReference type="SAM" id="Phobius"/>
    </source>
</evidence>
<dbReference type="PANTHER" id="PTHR38337:SF1">
    <property type="entry name" value="GUSTATORY RECEPTOR"/>
    <property type="match status" value="1"/>
</dbReference>
<dbReference type="OrthoDB" id="6020333at2759"/>
<feature type="compositionally biased region" description="Polar residues" evidence="1">
    <location>
        <begin position="1"/>
        <end position="13"/>
    </location>
</feature>
<dbReference type="EMBL" id="MTYJ01000056">
    <property type="protein sequence ID" value="OQV17805.1"/>
    <property type="molecule type" value="Genomic_DNA"/>
</dbReference>
<gene>
    <name evidence="3" type="ORF">BV898_08101</name>
</gene>
<sequence>MGSVSDNQQQENGQKFPYQRYSESEQDFNADNGYVVASHGHECSDRHDSSNSAVRVEICDLDERTYTTTGVLRRCQQVVLQPYSKLLILIGWRSIGKDSINSGSFALRLCNVLFTTFVISMQIYTYVYQIIACEGKLSIDQDTHDPTTTPGPGNTTFNPWIPIGPSAKRRQCYHITTTYIVPAVLHSVIYVMGFIHFRLQDNEYLYGLMEKVFLQHAPFHRALVHSSVIYSARLYLYLGIAWAFLAVSVQGLSAAAFGITPSIWFLDVQEEWWTKMLFAFQLLGFLLCYLVWAAVIVNYATQCELLVAFINGICLRLREKSTDLRLAMHDILGVRENLSTLNGTLARMTAIGVLSFGELSIMGLCLLVLNVATNPWTWVYRIIFPLTFGLALLFPLIQAARVSKTGEKLKQICFEMRVFGYKDSNHMELDSFLLFVNHATLRPKLFSVPIKPALIMSLVAGTALTLLVLFQMGVIAGANILF</sequence>
<feature type="region of interest" description="Disordered" evidence="1">
    <location>
        <begin position="1"/>
        <end position="21"/>
    </location>
</feature>
<comment type="caution">
    <text evidence="3">The sequence shown here is derived from an EMBL/GenBank/DDBJ whole genome shotgun (WGS) entry which is preliminary data.</text>
</comment>